<reference evidence="1 2" key="1">
    <citation type="submission" date="2019-02" db="EMBL/GenBank/DDBJ databases">
        <title>Deep-cultivation of Planctomycetes and their phenomic and genomic characterization uncovers novel biology.</title>
        <authorList>
            <person name="Wiegand S."/>
            <person name="Jogler M."/>
            <person name="Boedeker C."/>
            <person name="Pinto D."/>
            <person name="Vollmers J."/>
            <person name="Rivas-Marin E."/>
            <person name="Kohn T."/>
            <person name="Peeters S.H."/>
            <person name="Heuer A."/>
            <person name="Rast P."/>
            <person name="Oberbeckmann S."/>
            <person name="Bunk B."/>
            <person name="Jeske O."/>
            <person name="Meyerdierks A."/>
            <person name="Storesund J.E."/>
            <person name="Kallscheuer N."/>
            <person name="Luecker S."/>
            <person name="Lage O.M."/>
            <person name="Pohl T."/>
            <person name="Merkel B.J."/>
            <person name="Hornburger P."/>
            <person name="Mueller R.-W."/>
            <person name="Bruemmer F."/>
            <person name="Labrenz M."/>
            <person name="Spormann A.M."/>
            <person name="Op den Camp H."/>
            <person name="Overmann J."/>
            <person name="Amann R."/>
            <person name="Jetten M.S.M."/>
            <person name="Mascher T."/>
            <person name="Medema M.H."/>
            <person name="Devos D.P."/>
            <person name="Kaster A.-K."/>
            <person name="Ovreas L."/>
            <person name="Rohde M."/>
            <person name="Galperin M.Y."/>
            <person name="Jogler C."/>
        </authorList>
    </citation>
    <scope>NUCLEOTIDE SEQUENCE [LARGE SCALE GENOMIC DNA]</scope>
    <source>
        <strain evidence="1 2">Pla133</strain>
    </source>
</reference>
<sequence precursor="true">MAENHEHERFYSRLSTLPDVELMPSVGSWILMKLDDAPGFAERLNQRLYAGAVSVPHGIPGALRIPVRDAKENERVLASIAELLKGNTGEDEESEDDDAI</sequence>
<dbReference type="KEGG" id="pbap:Pla133_34550"/>
<accession>A0A518BN02</accession>
<gene>
    <name evidence="1" type="ORF">Pla133_34550</name>
</gene>
<keyword evidence="1" id="KW-0032">Aminotransferase</keyword>
<evidence type="ECO:0000313" key="2">
    <source>
        <dbReference type="Proteomes" id="UP000316921"/>
    </source>
</evidence>
<name>A0A518BN02_9BACT</name>
<dbReference type="Proteomes" id="UP000316921">
    <property type="component" value="Chromosome"/>
</dbReference>
<dbReference type="InterPro" id="IPR015422">
    <property type="entry name" value="PyrdxlP-dep_Trfase_small"/>
</dbReference>
<protein>
    <submittedName>
        <fullName evidence="1">Histidinol-phosphate aminotransferase</fullName>
    </submittedName>
</protein>
<organism evidence="1 2">
    <name type="scientific">Engelhardtia mirabilis</name>
    <dbReference type="NCBI Taxonomy" id="2528011"/>
    <lineage>
        <taxon>Bacteria</taxon>
        <taxon>Pseudomonadati</taxon>
        <taxon>Planctomycetota</taxon>
        <taxon>Planctomycetia</taxon>
        <taxon>Planctomycetia incertae sedis</taxon>
        <taxon>Engelhardtia</taxon>
    </lineage>
</organism>
<dbReference type="AlphaFoldDB" id="A0A518BN02"/>
<proteinExistence type="predicted"/>
<keyword evidence="2" id="KW-1185">Reference proteome</keyword>
<dbReference type="EMBL" id="CP036287">
    <property type="protein sequence ID" value="QDU68359.1"/>
    <property type="molecule type" value="Genomic_DNA"/>
</dbReference>
<dbReference type="GO" id="GO:0008483">
    <property type="term" value="F:transaminase activity"/>
    <property type="evidence" value="ECO:0007669"/>
    <property type="project" value="UniProtKB-KW"/>
</dbReference>
<dbReference type="Gene3D" id="3.90.1150.10">
    <property type="entry name" value="Aspartate Aminotransferase, domain 1"/>
    <property type="match status" value="1"/>
</dbReference>
<keyword evidence="1" id="KW-0808">Transferase</keyword>
<dbReference type="RefSeq" id="WP_145067302.1">
    <property type="nucleotide sequence ID" value="NZ_CP036287.1"/>
</dbReference>
<evidence type="ECO:0000313" key="1">
    <source>
        <dbReference type="EMBL" id="QDU68359.1"/>
    </source>
</evidence>